<dbReference type="InterPro" id="IPR014044">
    <property type="entry name" value="CAP_dom"/>
</dbReference>
<organism evidence="4 5">
    <name type="scientific">Branchiostoma belcheri</name>
    <name type="common">Amphioxus</name>
    <dbReference type="NCBI Taxonomy" id="7741"/>
    <lineage>
        <taxon>Eukaryota</taxon>
        <taxon>Metazoa</taxon>
        <taxon>Chordata</taxon>
        <taxon>Cephalochordata</taxon>
        <taxon>Leptocardii</taxon>
        <taxon>Amphioxiformes</taxon>
        <taxon>Branchiostomatidae</taxon>
        <taxon>Branchiostoma</taxon>
    </lineage>
</organism>
<dbReference type="InterPro" id="IPR034113">
    <property type="entry name" value="SCP_GAPR1-like"/>
</dbReference>
<dbReference type="CDD" id="cd05382">
    <property type="entry name" value="CAP_GAPR1-like"/>
    <property type="match status" value="1"/>
</dbReference>
<accession>A0A6P5A9I3</accession>
<dbReference type="RefSeq" id="XP_019638421.1">
    <property type="nucleotide sequence ID" value="XM_019782862.1"/>
</dbReference>
<proteinExistence type="inferred from homology"/>
<dbReference type="OrthoDB" id="337038at2759"/>
<dbReference type="PRINTS" id="PR00838">
    <property type="entry name" value="V5ALLERGEN"/>
</dbReference>
<dbReference type="InterPro" id="IPR001283">
    <property type="entry name" value="CRISP-related"/>
</dbReference>
<reference evidence="5" key="1">
    <citation type="submission" date="2025-08" db="UniProtKB">
        <authorList>
            <consortium name="RefSeq"/>
        </authorList>
    </citation>
    <scope>IDENTIFICATION</scope>
    <source>
        <tissue evidence="5">Gonad</tissue>
    </source>
</reference>
<feature type="signal peptide" evidence="2">
    <location>
        <begin position="1"/>
        <end position="20"/>
    </location>
</feature>
<evidence type="ECO:0000256" key="2">
    <source>
        <dbReference type="SAM" id="SignalP"/>
    </source>
</evidence>
<feature type="chain" id="PRO_5027699940" evidence="2">
    <location>
        <begin position="21"/>
        <end position="239"/>
    </location>
</feature>
<dbReference type="SUPFAM" id="SSF55797">
    <property type="entry name" value="PR-1-like"/>
    <property type="match status" value="1"/>
</dbReference>
<protein>
    <submittedName>
        <fullName evidence="5">Protein PRY1-like</fullName>
    </submittedName>
</protein>
<dbReference type="PROSITE" id="PS01010">
    <property type="entry name" value="CRISP_2"/>
    <property type="match status" value="1"/>
</dbReference>
<gene>
    <name evidence="5" type="primary">LOC109480627</name>
</gene>
<evidence type="ECO:0000313" key="5">
    <source>
        <dbReference type="RefSeq" id="XP_019638421.1"/>
    </source>
</evidence>
<evidence type="ECO:0000259" key="3">
    <source>
        <dbReference type="SMART" id="SM00198"/>
    </source>
</evidence>
<dbReference type="InterPro" id="IPR035940">
    <property type="entry name" value="CAP_sf"/>
</dbReference>
<comment type="similarity">
    <text evidence="1">Belongs to the CRISP family.</text>
</comment>
<dbReference type="GeneID" id="109480627"/>
<name>A0A6P5A9I3_BRABE</name>
<dbReference type="SMART" id="SM00198">
    <property type="entry name" value="SCP"/>
    <property type="match status" value="1"/>
</dbReference>
<dbReference type="Pfam" id="PF00188">
    <property type="entry name" value="CAP"/>
    <property type="match status" value="1"/>
</dbReference>
<keyword evidence="4" id="KW-1185">Reference proteome</keyword>
<dbReference type="AlphaFoldDB" id="A0A6P5A9I3"/>
<dbReference type="Proteomes" id="UP000515135">
    <property type="component" value="Unplaced"/>
</dbReference>
<evidence type="ECO:0000256" key="1">
    <source>
        <dbReference type="ARBA" id="ARBA00009923"/>
    </source>
</evidence>
<sequence>MKPSVVLVFAAMMLVLSVEANGLKICPYGVSEENSVRPCQNALPKLSCGYFEGDVKAFTPKCLWRMNRYRRLHNSPALHWDHALATLAEKWAEHLARNNEIVDAGSGSGDNENQLFYFPVVTCEAAVNTWYSEAACYHGDSRPGPNFANIAHFSQMVWKSSRRVGCGVSGRYMCCNYSPQGNILTSHAFQQNVEMPHGWVLPAGLQPPDKCKESNHSRQSNVIGQRLGTGFDDLVNNVV</sequence>
<dbReference type="KEGG" id="bbel:109480627"/>
<dbReference type="InterPro" id="IPR002413">
    <property type="entry name" value="V5_allergen-like"/>
</dbReference>
<keyword evidence="2" id="KW-0732">Signal</keyword>
<dbReference type="InterPro" id="IPR018244">
    <property type="entry name" value="Allrgn_V5/Tpx1_CS"/>
</dbReference>
<dbReference type="GO" id="GO:0005576">
    <property type="term" value="C:extracellular region"/>
    <property type="evidence" value="ECO:0007669"/>
    <property type="project" value="InterPro"/>
</dbReference>
<dbReference type="Gene3D" id="3.40.33.10">
    <property type="entry name" value="CAP"/>
    <property type="match status" value="1"/>
</dbReference>
<feature type="domain" description="SCP" evidence="3">
    <location>
        <begin position="57"/>
        <end position="185"/>
    </location>
</feature>
<dbReference type="PANTHER" id="PTHR10334">
    <property type="entry name" value="CYSTEINE-RICH SECRETORY PROTEIN-RELATED"/>
    <property type="match status" value="1"/>
</dbReference>
<dbReference type="PRINTS" id="PR00837">
    <property type="entry name" value="V5TPXLIKE"/>
</dbReference>
<evidence type="ECO:0000313" key="4">
    <source>
        <dbReference type="Proteomes" id="UP000515135"/>
    </source>
</evidence>